<comment type="caution">
    <text evidence="2">The sequence shown here is derived from an EMBL/GenBank/DDBJ whole genome shotgun (WGS) entry which is preliminary data.</text>
</comment>
<organism evidence="2 3">
    <name type="scientific">Azorhizobium oxalatiphilum</name>
    <dbReference type="NCBI Taxonomy" id="980631"/>
    <lineage>
        <taxon>Bacteria</taxon>
        <taxon>Pseudomonadati</taxon>
        <taxon>Pseudomonadota</taxon>
        <taxon>Alphaproteobacteria</taxon>
        <taxon>Hyphomicrobiales</taxon>
        <taxon>Xanthobacteraceae</taxon>
        <taxon>Azorhizobium</taxon>
    </lineage>
</organism>
<gene>
    <name evidence="2" type="ORF">GCM10007301_19010</name>
</gene>
<evidence type="ECO:0000256" key="1">
    <source>
        <dbReference type="SAM" id="SignalP"/>
    </source>
</evidence>
<feature type="signal peptide" evidence="1">
    <location>
        <begin position="1"/>
        <end position="20"/>
    </location>
</feature>
<keyword evidence="1" id="KW-0732">Signal</keyword>
<protein>
    <recommendedName>
        <fullName evidence="4">Acid stress chaperone HdeA</fullName>
    </recommendedName>
</protein>
<dbReference type="EMBL" id="BMCT01000002">
    <property type="protein sequence ID" value="GGF59449.1"/>
    <property type="molecule type" value="Genomic_DNA"/>
</dbReference>
<accession>A0A917BUN6</accession>
<name>A0A917BUN6_9HYPH</name>
<sequence>MRFTSLILVVAALAATPSLAQVSNPDMSCADYLKLAAQAGPTPKTGDAATDKMAADMDTKMKAYCTANPKAKAMEAAEKAMMGG</sequence>
<dbReference type="RefSeq" id="WP_188577809.1">
    <property type="nucleotide sequence ID" value="NZ_BMCT01000002.1"/>
</dbReference>
<evidence type="ECO:0000313" key="3">
    <source>
        <dbReference type="Proteomes" id="UP000606044"/>
    </source>
</evidence>
<evidence type="ECO:0008006" key="4">
    <source>
        <dbReference type="Google" id="ProtNLM"/>
    </source>
</evidence>
<reference evidence="2" key="2">
    <citation type="submission" date="2020-09" db="EMBL/GenBank/DDBJ databases">
        <authorList>
            <person name="Sun Q."/>
            <person name="Sedlacek I."/>
        </authorList>
    </citation>
    <scope>NUCLEOTIDE SEQUENCE</scope>
    <source>
        <strain evidence="2">CCM 7897</strain>
    </source>
</reference>
<evidence type="ECO:0000313" key="2">
    <source>
        <dbReference type="EMBL" id="GGF59449.1"/>
    </source>
</evidence>
<reference evidence="2" key="1">
    <citation type="journal article" date="2014" name="Int. J. Syst. Evol. Microbiol.">
        <title>Complete genome sequence of Corynebacterium casei LMG S-19264T (=DSM 44701T), isolated from a smear-ripened cheese.</title>
        <authorList>
            <consortium name="US DOE Joint Genome Institute (JGI-PGF)"/>
            <person name="Walter F."/>
            <person name="Albersmeier A."/>
            <person name="Kalinowski J."/>
            <person name="Ruckert C."/>
        </authorList>
    </citation>
    <scope>NUCLEOTIDE SEQUENCE</scope>
    <source>
        <strain evidence="2">CCM 7897</strain>
    </source>
</reference>
<feature type="chain" id="PRO_5037884825" description="Acid stress chaperone HdeA" evidence="1">
    <location>
        <begin position="21"/>
        <end position="84"/>
    </location>
</feature>
<dbReference type="AlphaFoldDB" id="A0A917BUN6"/>
<proteinExistence type="predicted"/>
<keyword evidence="3" id="KW-1185">Reference proteome</keyword>
<dbReference type="Proteomes" id="UP000606044">
    <property type="component" value="Unassembled WGS sequence"/>
</dbReference>